<feature type="compositionally biased region" description="Basic residues" evidence="1">
    <location>
        <begin position="204"/>
        <end position="214"/>
    </location>
</feature>
<reference evidence="2" key="1">
    <citation type="submission" date="2023-03" db="EMBL/GenBank/DDBJ databases">
        <title>Massive genome expansion in bonnet fungi (Mycena s.s.) driven by repeated elements and novel gene families across ecological guilds.</title>
        <authorList>
            <consortium name="Lawrence Berkeley National Laboratory"/>
            <person name="Harder C.B."/>
            <person name="Miyauchi S."/>
            <person name="Viragh M."/>
            <person name="Kuo A."/>
            <person name="Thoen E."/>
            <person name="Andreopoulos B."/>
            <person name="Lu D."/>
            <person name="Skrede I."/>
            <person name="Drula E."/>
            <person name="Henrissat B."/>
            <person name="Morin E."/>
            <person name="Kohler A."/>
            <person name="Barry K."/>
            <person name="LaButti K."/>
            <person name="Morin E."/>
            <person name="Salamov A."/>
            <person name="Lipzen A."/>
            <person name="Mereny Z."/>
            <person name="Hegedus B."/>
            <person name="Baldrian P."/>
            <person name="Stursova M."/>
            <person name="Weitz H."/>
            <person name="Taylor A."/>
            <person name="Grigoriev I.V."/>
            <person name="Nagy L.G."/>
            <person name="Martin F."/>
            <person name="Kauserud H."/>
        </authorList>
    </citation>
    <scope>NUCLEOTIDE SEQUENCE</scope>
    <source>
        <strain evidence="2">CBHHK182m</strain>
    </source>
</reference>
<feature type="compositionally biased region" description="Polar residues" evidence="1">
    <location>
        <begin position="116"/>
        <end position="128"/>
    </location>
</feature>
<dbReference type="Proteomes" id="UP001215598">
    <property type="component" value="Unassembled WGS sequence"/>
</dbReference>
<feature type="compositionally biased region" description="Low complexity" evidence="1">
    <location>
        <begin position="8"/>
        <end position="17"/>
    </location>
</feature>
<feature type="compositionally biased region" description="Basic and acidic residues" evidence="1">
    <location>
        <begin position="153"/>
        <end position="168"/>
    </location>
</feature>
<dbReference type="EMBL" id="JARKIB010000105">
    <property type="protein sequence ID" value="KAJ7739854.1"/>
    <property type="molecule type" value="Genomic_DNA"/>
</dbReference>
<dbReference type="AlphaFoldDB" id="A0AAD7IC77"/>
<feature type="compositionally biased region" description="Low complexity" evidence="1">
    <location>
        <begin position="129"/>
        <end position="141"/>
    </location>
</feature>
<name>A0AAD7IC77_9AGAR</name>
<gene>
    <name evidence="2" type="ORF">B0H16DRAFT_1694408</name>
</gene>
<keyword evidence="3" id="KW-1185">Reference proteome</keyword>
<proteinExistence type="predicted"/>
<evidence type="ECO:0000313" key="2">
    <source>
        <dbReference type="EMBL" id="KAJ7739854.1"/>
    </source>
</evidence>
<evidence type="ECO:0000256" key="1">
    <source>
        <dbReference type="SAM" id="MobiDB-lite"/>
    </source>
</evidence>
<sequence>MPPSLRSTPTAPRATRTVDPVAATTESAVTTPRKSPHCKTCGRPRKGHPLRACDTDSPLVQNATPIRASPLKNTTPARTNPSPSNLIDGLLALQLEERDQQEKRERRQAARAQPKPTMQSLPSISTITGELLEGLKKPGLLVDDGSDYEADDTERRDAVMRWREKSDAPKTGASKPKKPSTSVVPPSSVEPERLDTPVDDSTPTKKRVRGTGGK</sequence>
<feature type="compositionally biased region" description="Polar residues" evidence="1">
    <location>
        <begin position="24"/>
        <end position="33"/>
    </location>
</feature>
<comment type="caution">
    <text evidence="2">The sequence shown here is derived from an EMBL/GenBank/DDBJ whole genome shotgun (WGS) entry which is preliminary data.</text>
</comment>
<feature type="region of interest" description="Disordered" evidence="1">
    <location>
        <begin position="1"/>
        <end position="214"/>
    </location>
</feature>
<feature type="compositionally biased region" description="Basic and acidic residues" evidence="1">
    <location>
        <begin position="95"/>
        <end position="108"/>
    </location>
</feature>
<protein>
    <submittedName>
        <fullName evidence="2">Uncharacterized protein</fullName>
    </submittedName>
</protein>
<accession>A0AAD7IC77</accession>
<feature type="compositionally biased region" description="Basic residues" evidence="1">
    <location>
        <begin position="34"/>
        <end position="49"/>
    </location>
</feature>
<feature type="compositionally biased region" description="Low complexity" evidence="1">
    <location>
        <begin position="179"/>
        <end position="189"/>
    </location>
</feature>
<evidence type="ECO:0000313" key="3">
    <source>
        <dbReference type="Proteomes" id="UP001215598"/>
    </source>
</evidence>
<feature type="compositionally biased region" description="Polar residues" evidence="1">
    <location>
        <begin position="71"/>
        <end position="85"/>
    </location>
</feature>
<organism evidence="2 3">
    <name type="scientific">Mycena metata</name>
    <dbReference type="NCBI Taxonomy" id="1033252"/>
    <lineage>
        <taxon>Eukaryota</taxon>
        <taxon>Fungi</taxon>
        <taxon>Dikarya</taxon>
        <taxon>Basidiomycota</taxon>
        <taxon>Agaricomycotina</taxon>
        <taxon>Agaricomycetes</taxon>
        <taxon>Agaricomycetidae</taxon>
        <taxon>Agaricales</taxon>
        <taxon>Marasmiineae</taxon>
        <taxon>Mycenaceae</taxon>
        <taxon>Mycena</taxon>
    </lineage>
</organism>